<dbReference type="InterPro" id="IPR050776">
    <property type="entry name" value="Ank_Repeat/CDKN_Inhibitor"/>
</dbReference>
<dbReference type="InterPro" id="IPR032675">
    <property type="entry name" value="LRR_dom_sf"/>
</dbReference>
<reference evidence="4" key="1">
    <citation type="submission" date="2021-02" db="EMBL/GenBank/DDBJ databases">
        <authorList>
            <person name="Dougan E. K."/>
            <person name="Rhodes N."/>
            <person name="Thang M."/>
            <person name="Chan C."/>
        </authorList>
    </citation>
    <scope>NUCLEOTIDE SEQUENCE</scope>
</reference>
<dbReference type="EMBL" id="CAJNDS010002161">
    <property type="protein sequence ID" value="CAE7356600.1"/>
    <property type="molecule type" value="Genomic_DNA"/>
</dbReference>
<keyword evidence="2 3" id="KW-0040">ANK repeat</keyword>
<dbReference type="Pfam" id="PF12796">
    <property type="entry name" value="Ank_2"/>
    <property type="match status" value="2"/>
</dbReference>
<sequence>MEVCFLASGETLTVLAADDFRGKTAKALKEMLAAQAGVPRFRQRLFQEDGSCEIKDDEILDVEAVKVSLVRLEFCPSDPEQTHELLTACQHNDFVMLEALLQRPCDPNTADEFGWTPLHYSAERGHLEVSRILLEGGADKDAQEHEDLMTPLFIAAAEGHPDIVALLLEAGSNKDQPQRGGATPLFTAAANGHLDSVRLLVESRAAINQADDRSETPLIASVGHLEIVKLLVASGARCDIKRNDGFTAIDWATRRQGTPWVYSGPNFTNQDQACAKYLDSVGYLRRIVLDTPVEDLFKRPEAEGQVAWSGKLTEASSTLQFAVRAAEVTLPLLKILNISYNQGTTIGHRSIADALHVNITLEKVLMDRCDQRDTDNGFYSLIVSIPGNTALRHLSLQHTLLGQAGLVNLAKVVAVNKALRSLNLSGNLFDEESAIAWAITLRGNRDLRQLHLNGCHLDDTAGLHLAGGLTENQGLEVLSMRDNSLRDASAAAFAEALMHNGTVTQLNIELNSIDFHHLLKFKQLARPRAVLG</sequence>
<proteinExistence type="predicted"/>
<keyword evidence="1" id="KW-0677">Repeat</keyword>
<dbReference type="SMART" id="SM00248">
    <property type="entry name" value="ANK"/>
    <property type="match status" value="5"/>
</dbReference>
<dbReference type="SMART" id="SM00368">
    <property type="entry name" value="LRR_RI"/>
    <property type="match status" value="5"/>
</dbReference>
<dbReference type="Proteomes" id="UP000604046">
    <property type="component" value="Unassembled WGS sequence"/>
</dbReference>
<feature type="repeat" description="ANK" evidence="3">
    <location>
        <begin position="113"/>
        <end position="145"/>
    </location>
</feature>
<dbReference type="AlphaFoldDB" id="A0A812Q4J9"/>
<comment type="caution">
    <text evidence="4">The sequence shown here is derived from an EMBL/GenBank/DDBJ whole genome shotgun (WGS) entry which is preliminary data.</text>
</comment>
<name>A0A812Q4J9_9DINO</name>
<feature type="repeat" description="ANK" evidence="3">
    <location>
        <begin position="147"/>
        <end position="179"/>
    </location>
</feature>
<feature type="repeat" description="ANK" evidence="3">
    <location>
        <begin position="180"/>
        <end position="212"/>
    </location>
</feature>
<dbReference type="PROSITE" id="PS50088">
    <property type="entry name" value="ANK_REPEAT"/>
    <property type="match status" value="3"/>
</dbReference>
<dbReference type="Gene3D" id="1.25.40.20">
    <property type="entry name" value="Ankyrin repeat-containing domain"/>
    <property type="match status" value="1"/>
</dbReference>
<organism evidence="4 5">
    <name type="scientific">Symbiodinium natans</name>
    <dbReference type="NCBI Taxonomy" id="878477"/>
    <lineage>
        <taxon>Eukaryota</taxon>
        <taxon>Sar</taxon>
        <taxon>Alveolata</taxon>
        <taxon>Dinophyceae</taxon>
        <taxon>Suessiales</taxon>
        <taxon>Symbiodiniaceae</taxon>
        <taxon>Symbiodinium</taxon>
    </lineage>
</organism>
<dbReference type="SUPFAM" id="SSF52047">
    <property type="entry name" value="RNI-like"/>
    <property type="match status" value="1"/>
</dbReference>
<dbReference type="OrthoDB" id="539213at2759"/>
<evidence type="ECO:0000256" key="1">
    <source>
        <dbReference type="ARBA" id="ARBA00022737"/>
    </source>
</evidence>
<dbReference type="InterPro" id="IPR002110">
    <property type="entry name" value="Ankyrin_rpt"/>
</dbReference>
<gene>
    <name evidence="4" type="primary">psmD10</name>
    <name evidence="4" type="ORF">SNAT2548_LOCUS18995</name>
</gene>
<protein>
    <submittedName>
        <fullName evidence="4">PsmD10 protein</fullName>
    </submittedName>
</protein>
<dbReference type="Gene3D" id="3.80.10.10">
    <property type="entry name" value="Ribonuclease Inhibitor"/>
    <property type="match status" value="1"/>
</dbReference>
<evidence type="ECO:0000313" key="4">
    <source>
        <dbReference type="EMBL" id="CAE7356600.1"/>
    </source>
</evidence>
<dbReference type="PROSITE" id="PS50297">
    <property type="entry name" value="ANK_REP_REGION"/>
    <property type="match status" value="3"/>
</dbReference>
<dbReference type="InterPro" id="IPR036770">
    <property type="entry name" value="Ankyrin_rpt-contain_sf"/>
</dbReference>
<dbReference type="PANTHER" id="PTHR24201">
    <property type="entry name" value="ANK_REP_REGION DOMAIN-CONTAINING PROTEIN"/>
    <property type="match status" value="1"/>
</dbReference>
<accession>A0A812Q4J9</accession>
<evidence type="ECO:0000313" key="5">
    <source>
        <dbReference type="Proteomes" id="UP000604046"/>
    </source>
</evidence>
<dbReference type="SUPFAM" id="SSF48403">
    <property type="entry name" value="Ankyrin repeat"/>
    <property type="match status" value="1"/>
</dbReference>
<evidence type="ECO:0000256" key="2">
    <source>
        <dbReference type="ARBA" id="ARBA00023043"/>
    </source>
</evidence>
<evidence type="ECO:0000256" key="3">
    <source>
        <dbReference type="PROSITE-ProRule" id="PRU00023"/>
    </source>
</evidence>
<dbReference type="PRINTS" id="PR01415">
    <property type="entry name" value="ANKYRIN"/>
</dbReference>
<keyword evidence="5" id="KW-1185">Reference proteome</keyword>